<keyword evidence="2" id="KW-1185">Reference proteome</keyword>
<reference evidence="1 2" key="1">
    <citation type="journal article" date="2007" name="Proc. Natl. Acad. Sci. U.S.A.">
        <title>Genome dynamics in a natural archaeal population.</title>
        <authorList>
            <person name="Allen E.E."/>
            <person name="Tyson G.W."/>
            <person name="Whitaker R.J."/>
            <person name="Detter J.C."/>
            <person name="Richardson P.M."/>
            <person name="Banfield J.F."/>
        </authorList>
    </citation>
    <scope>NUCLEOTIDE SEQUENCE [LARGE SCALE GENOMIC DNA]</scope>
    <source>
        <strain evidence="2">fer1</strain>
    </source>
</reference>
<organism evidence="1 2">
    <name type="scientific">Ferroplasma acidarmanus Fer1</name>
    <dbReference type="NCBI Taxonomy" id="333146"/>
    <lineage>
        <taxon>Archaea</taxon>
        <taxon>Methanobacteriati</taxon>
        <taxon>Thermoplasmatota</taxon>
        <taxon>Thermoplasmata</taxon>
        <taxon>Thermoplasmatales</taxon>
        <taxon>Ferroplasmaceae</taxon>
        <taxon>Ferroplasma</taxon>
    </lineage>
</organism>
<dbReference type="Proteomes" id="UP000014660">
    <property type="component" value="Chromosome"/>
</dbReference>
<dbReference type="AlphaFoldDB" id="S0AU14"/>
<sequence>MGAMAAIASCMELLKDKDKDTKSLLEIYLIKVYMTEKPYIVSIPRAIVMNTIIM</sequence>
<accession>S0AU14</accession>
<protein>
    <submittedName>
        <fullName evidence="1">Uncharacterized protein</fullName>
    </submittedName>
</protein>
<dbReference type="EMBL" id="CP004145">
    <property type="protein sequence ID" value="AGO61820.1"/>
    <property type="molecule type" value="Genomic_DNA"/>
</dbReference>
<proteinExistence type="predicted"/>
<name>S0AU14_FERAC</name>
<dbReference type="HOGENOM" id="CLU_3038888_0_0_2"/>
<evidence type="ECO:0000313" key="1">
    <source>
        <dbReference type="EMBL" id="AGO61820.1"/>
    </source>
</evidence>
<evidence type="ECO:0000313" key="2">
    <source>
        <dbReference type="Proteomes" id="UP000014660"/>
    </source>
</evidence>
<dbReference type="KEGG" id="fac:FACI_IFERC01G1842"/>
<gene>
    <name evidence="1" type="ORF">FACI_IFERC00001G1842</name>
</gene>